<sequence length="92" mass="10395">MNKQEMIGELAARTGLSKRHAGAFLDSYQSLILETLKKGEKIKLVHFGTYEPAQRAARHRHNPQAPSQKVLVPAHTVPIFKFAKSVKSRFKQ</sequence>
<dbReference type="Pfam" id="PF00216">
    <property type="entry name" value="Bac_DNA_binding"/>
    <property type="match status" value="1"/>
</dbReference>
<accession>A0A927GSM3</accession>
<dbReference type="Proteomes" id="UP000621560">
    <property type="component" value="Unassembled WGS sequence"/>
</dbReference>
<evidence type="ECO:0000256" key="4">
    <source>
        <dbReference type="RuleBase" id="RU003939"/>
    </source>
</evidence>
<keyword evidence="3 5" id="KW-0238">DNA-binding</keyword>
<dbReference type="InterPro" id="IPR010992">
    <property type="entry name" value="IHF-like_DNA-bd_dom_sf"/>
</dbReference>
<dbReference type="RefSeq" id="WP_190918874.1">
    <property type="nucleotide sequence ID" value="NZ_JACXIZ010000024.1"/>
</dbReference>
<reference evidence="5" key="1">
    <citation type="submission" date="2020-09" db="EMBL/GenBank/DDBJ databases">
        <title>A novel bacterium of genus Paenibacillus, isolated from South China Sea.</title>
        <authorList>
            <person name="Huang H."/>
            <person name="Mo K."/>
            <person name="Hu Y."/>
        </authorList>
    </citation>
    <scope>NUCLEOTIDE SEQUENCE</scope>
    <source>
        <strain evidence="5">IB182496</strain>
    </source>
</reference>
<dbReference type="GO" id="GO:0030261">
    <property type="term" value="P:chromosome condensation"/>
    <property type="evidence" value="ECO:0007669"/>
    <property type="project" value="UniProtKB-KW"/>
</dbReference>
<dbReference type="InterPro" id="IPR000119">
    <property type="entry name" value="Hist_DNA-bd"/>
</dbReference>
<keyword evidence="2" id="KW-0226">DNA condensation</keyword>
<proteinExistence type="inferred from homology"/>
<dbReference type="SMART" id="SM00411">
    <property type="entry name" value="BHL"/>
    <property type="match status" value="1"/>
</dbReference>
<dbReference type="PANTHER" id="PTHR33175:SF3">
    <property type="entry name" value="DNA-BINDING PROTEIN HU-BETA"/>
    <property type="match status" value="1"/>
</dbReference>
<dbReference type="SUPFAM" id="SSF47729">
    <property type="entry name" value="IHF-like DNA-binding proteins"/>
    <property type="match status" value="1"/>
</dbReference>
<comment type="caution">
    <text evidence="5">The sequence shown here is derived from an EMBL/GenBank/DDBJ whole genome shotgun (WGS) entry which is preliminary data.</text>
</comment>
<evidence type="ECO:0000313" key="6">
    <source>
        <dbReference type="Proteomes" id="UP000621560"/>
    </source>
</evidence>
<keyword evidence="6" id="KW-1185">Reference proteome</keyword>
<dbReference type="AlphaFoldDB" id="A0A927GSM3"/>
<dbReference type="Gene3D" id="4.10.520.10">
    <property type="entry name" value="IHF-like DNA-binding proteins"/>
    <property type="match status" value="1"/>
</dbReference>
<evidence type="ECO:0000256" key="2">
    <source>
        <dbReference type="ARBA" id="ARBA00023067"/>
    </source>
</evidence>
<dbReference type="PANTHER" id="PTHR33175">
    <property type="entry name" value="DNA-BINDING PROTEIN HU"/>
    <property type="match status" value="1"/>
</dbReference>
<dbReference type="GO" id="GO:0005829">
    <property type="term" value="C:cytosol"/>
    <property type="evidence" value="ECO:0007669"/>
    <property type="project" value="TreeGrafter"/>
</dbReference>
<comment type="similarity">
    <text evidence="1 4">Belongs to the bacterial histone-like protein family.</text>
</comment>
<gene>
    <name evidence="5" type="ORF">IDH44_14640</name>
</gene>
<dbReference type="CDD" id="cd13831">
    <property type="entry name" value="HU"/>
    <property type="match status" value="1"/>
</dbReference>
<dbReference type="GO" id="GO:0030527">
    <property type="term" value="F:structural constituent of chromatin"/>
    <property type="evidence" value="ECO:0007669"/>
    <property type="project" value="InterPro"/>
</dbReference>
<evidence type="ECO:0000313" key="5">
    <source>
        <dbReference type="EMBL" id="MBD2846436.1"/>
    </source>
</evidence>
<dbReference type="GO" id="GO:0003677">
    <property type="term" value="F:DNA binding"/>
    <property type="evidence" value="ECO:0007669"/>
    <property type="project" value="UniProtKB-KW"/>
</dbReference>
<organism evidence="5 6">
    <name type="scientific">Paenibacillus sabuli</name>
    <dbReference type="NCBI Taxonomy" id="2772509"/>
    <lineage>
        <taxon>Bacteria</taxon>
        <taxon>Bacillati</taxon>
        <taxon>Bacillota</taxon>
        <taxon>Bacilli</taxon>
        <taxon>Bacillales</taxon>
        <taxon>Paenibacillaceae</taxon>
        <taxon>Paenibacillus</taxon>
    </lineage>
</organism>
<name>A0A927GSM3_9BACL</name>
<evidence type="ECO:0000256" key="1">
    <source>
        <dbReference type="ARBA" id="ARBA00010529"/>
    </source>
</evidence>
<protein>
    <submittedName>
        <fullName evidence="5">HU family DNA-binding protein</fullName>
    </submittedName>
</protein>
<evidence type="ECO:0000256" key="3">
    <source>
        <dbReference type="ARBA" id="ARBA00023125"/>
    </source>
</evidence>
<dbReference type="EMBL" id="JACXIZ010000024">
    <property type="protein sequence ID" value="MBD2846436.1"/>
    <property type="molecule type" value="Genomic_DNA"/>
</dbReference>